<feature type="region of interest" description="Disordered" evidence="1">
    <location>
        <begin position="57"/>
        <end position="79"/>
    </location>
</feature>
<keyword evidence="3" id="KW-1185">Reference proteome</keyword>
<name>A0ABZ1D0T9_9TREE</name>
<accession>A0ABZ1D0T9</accession>
<evidence type="ECO:0000313" key="2">
    <source>
        <dbReference type="EMBL" id="WRT67501.1"/>
    </source>
</evidence>
<evidence type="ECO:0000313" key="3">
    <source>
        <dbReference type="Proteomes" id="UP001329825"/>
    </source>
</evidence>
<feature type="region of interest" description="Disordered" evidence="1">
    <location>
        <begin position="305"/>
        <end position="350"/>
    </location>
</feature>
<dbReference type="Proteomes" id="UP001329825">
    <property type="component" value="Chromosome 5"/>
</dbReference>
<feature type="compositionally biased region" description="Low complexity" evidence="1">
    <location>
        <begin position="57"/>
        <end position="74"/>
    </location>
</feature>
<evidence type="ECO:0000256" key="1">
    <source>
        <dbReference type="SAM" id="MobiDB-lite"/>
    </source>
</evidence>
<reference evidence="2 3" key="1">
    <citation type="submission" date="2024-01" db="EMBL/GenBank/DDBJ databases">
        <title>Comparative genomics of Cryptococcus and Kwoniella reveals pathogenesis evolution and contrasting modes of karyotype evolution via chromosome fusion or intercentromeric recombination.</title>
        <authorList>
            <person name="Coelho M.A."/>
            <person name="David-Palma M."/>
            <person name="Shea T."/>
            <person name="Bowers K."/>
            <person name="McGinley-Smith S."/>
            <person name="Mohammad A.W."/>
            <person name="Gnirke A."/>
            <person name="Yurkov A.M."/>
            <person name="Nowrousian M."/>
            <person name="Sun S."/>
            <person name="Cuomo C.A."/>
            <person name="Heitman J."/>
        </authorList>
    </citation>
    <scope>NUCLEOTIDE SEQUENCE [LARGE SCALE GENOMIC DNA]</scope>
    <source>
        <strain evidence="2">CBS 11374</strain>
    </source>
</reference>
<organism evidence="2 3">
    <name type="scientific">Kwoniella shivajii</name>
    <dbReference type="NCBI Taxonomy" id="564305"/>
    <lineage>
        <taxon>Eukaryota</taxon>
        <taxon>Fungi</taxon>
        <taxon>Dikarya</taxon>
        <taxon>Basidiomycota</taxon>
        <taxon>Agaricomycotina</taxon>
        <taxon>Tremellomycetes</taxon>
        <taxon>Tremellales</taxon>
        <taxon>Cryptococcaceae</taxon>
        <taxon>Kwoniella</taxon>
    </lineage>
</organism>
<gene>
    <name evidence="2" type="ORF">IL334_004473</name>
</gene>
<sequence>MTSPSSTSSIPPPLPISLVTTLLPYLIPPSPLPQEFLSKSLLQRLLYLPPSSDDLDSHLSPFPSSSSPSTSSSSAPTFQPISSRLQELSHDHQLSSTRYTKEGEDVYAKIVISPEHVDDSMSIDKSVEVWFEYESPSTGGAESRGWVYHSSRLPQPTSVLQFVSDPSLLSTLTKADEVMDYGHDHDEENLDGQAPEGYWTAFDSPPSTNSPSLPHTDLGEQSERERDDAYWSQYSRPPTAPITPGIHTPFHPNTNNPQKPLSQMNTKISQEETARKLTESLQQLGLASNGYTKFNENVEGKRGFWNDSHDDHDDLNAGHDSKEKHEINNVNKNVNGNGNGNDESERKTQQDIKDRLKCKISASLNALWKEYTTDSNEDELEINAMNWLKYARLIIEPSSTTDQPEGNVFPTSSMDDIKDERVKAKFEVLWDMFQVLNQDSQQESFFRLVEGVIRRQPDLRGEEDLDEVMRQRMYYE</sequence>
<feature type="compositionally biased region" description="Basic and acidic residues" evidence="1">
    <location>
        <begin position="217"/>
        <end position="228"/>
    </location>
</feature>
<proteinExistence type="predicted"/>
<feature type="region of interest" description="Disordered" evidence="1">
    <location>
        <begin position="183"/>
        <end position="228"/>
    </location>
</feature>
<dbReference type="EMBL" id="CP141885">
    <property type="protein sequence ID" value="WRT67501.1"/>
    <property type="molecule type" value="Genomic_DNA"/>
</dbReference>
<protein>
    <submittedName>
        <fullName evidence="2">Uncharacterized protein</fullName>
    </submittedName>
</protein>
<dbReference type="RefSeq" id="XP_062792241.1">
    <property type="nucleotide sequence ID" value="XM_062936190.1"/>
</dbReference>
<dbReference type="GeneID" id="87956604"/>
<feature type="compositionally biased region" description="Basic and acidic residues" evidence="1">
    <location>
        <begin position="305"/>
        <end position="327"/>
    </location>
</feature>